<evidence type="ECO:0000313" key="1">
    <source>
        <dbReference type="EMBL" id="QHT03272.1"/>
    </source>
</evidence>
<dbReference type="AlphaFoldDB" id="A0A6C0CGI2"/>
<proteinExistence type="predicted"/>
<protein>
    <submittedName>
        <fullName evidence="1">Uncharacterized protein</fullName>
    </submittedName>
</protein>
<accession>A0A6C0CGI2</accession>
<dbReference type="EMBL" id="MN739408">
    <property type="protein sequence ID" value="QHT03272.1"/>
    <property type="molecule type" value="Genomic_DNA"/>
</dbReference>
<name>A0A6C0CGI2_9ZZZZ</name>
<reference evidence="1" key="1">
    <citation type="journal article" date="2020" name="Nature">
        <title>Giant virus diversity and host interactions through global metagenomics.</title>
        <authorList>
            <person name="Schulz F."/>
            <person name="Roux S."/>
            <person name="Paez-Espino D."/>
            <person name="Jungbluth S."/>
            <person name="Walsh D.A."/>
            <person name="Denef V.J."/>
            <person name="McMahon K.D."/>
            <person name="Konstantinidis K.T."/>
            <person name="Eloe-Fadrosh E.A."/>
            <person name="Kyrpides N.C."/>
            <person name="Woyke T."/>
        </authorList>
    </citation>
    <scope>NUCLEOTIDE SEQUENCE</scope>
    <source>
        <strain evidence="1">GVMAG-M-3300020728-1</strain>
    </source>
</reference>
<organism evidence="1">
    <name type="scientific">viral metagenome</name>
    <dbReference type="NCBI Taxonomy" id="1070528"/>
    <lineage>
        <taxon>unclassified sequences</taxon>
        <taxon>metagenomes</taxon>
        <taxon>organismal metagenomes</taxon>
    </lineage>
</organism>
<sequence length="338" mass="38892">MACTAVRHHKVEGCKLKPIQDGLCKMHLNSKKLKGPKEWIMEQLDMRFENERFILRKQEKDGKDVSEELAVLSLRWRMQTSKLYATVNDMADTPADVAWRQARLIREDRRRREDEIRFERHRQEVLDRQAPWRPVDGLWIDIPPLAPAVPVEFHEDNQNIHLAVTVNEVVKKTIQKVITIPVPTEYGHNMDTLSKTPGEIIAECKLSIAAGKLLMEKYTSNETIYDMVEGIYGKTLDSVWQYIKNSSDKAVLIKTLKTELEDNIGMCAQGNLTRLCNVLQGYLDDMPAPSIAEILGDLLPPLINITDLTVRREKALQIMRTHNVPEDQQDMWLEALMA</sequence>